<dbReference type="EMBL" id="QYBB01000023">
    <property type="protein sequence ID" value="RYC30614.1"/>
    <property type="molecule type" value="Genomic_DNA"/>
</dbReference>
<keyword evidence="1" id="KW-0732">Signal</keyword>
<protein>
    <submittedName>
        <fullName evidence="2">Glycine zipper 2TM domain-containing protein</fullName>
    </submittedName>
</protein>
<evidence type="ECO:0000313" key="3">
    <source>
        <dbReference type="Proteomes" id="UP000290759"/>
    </source>
</evidence>
<reference evidence="2 3" key="2">
    <citation type="submission" date="2019-02" db="EMBL/GenBank/DDBJ databases">
        <title>'Lichenibacterium ramalinii' gen. nov. sp. nov., 'Lichenibacterium minor' gen. nov. sp. nov.</title>
        <authorList>
            <person name="Pankratov T."/>
        </authorList>
    </citation>
    <scope>NUCLEOTIDE SEQUENCE [LARGE SCALE GENOMIC DNA]</scope>
    <source>
        <strain evidence="2 3">RmlP026</strain>
    </source>
</reference>
<feature type="chain" id="PRO_5020788763" evidence="1">
    <location>
        <begin position="24"/>
        <end position="83"/>
    </location>
</feature>
<keyword evidence="3" id="KW-1185">Reference proteome</keyword>
<accession>A0A4V1RUB9</accession>
<gene>
    <name evidence="2" type="ORF">D3273_18195</name>
</gene>
<dbReference type="Proteomes" id="UP000290759">
    <property type="component" value="Unassembled WGS sequence"/>
</dbReference>
<dbReference type="AlphaFoldDB" id="A0A4V1RUB9"/>
<reference evidence="2 3" key="1">
    <citation type="submission" date="2018-12" db="EMBL/GenBank/DDBJ databases">
        <authorList>
            <person name="Grouzdev D.S."/>
            <person name="Krutkina M.S."/>
        </authorList>
    </citation>
    <scope>NUCLEOTIDE SEQUENCE [LARGE SCALE GENOMIC DNA]</scope>
    <source>
        <strain evidence="2 3">RmlP026</strain>
    </source>
</reference>
<dbReference type="RefSeq" id="WP_129228310.1">
    <property type="nucleotide sequence ID" value="NZ_QYBB01000023.1"/>
</dbReference>
<evidence type="ECO:0000256" key="1">
    <source>
        <dbReference type="SAM" id="SignalP"/>
    </source>
</evidence>
<feature type="signal peptide" evidence="1">
    <location>
        <begin position="1"/>
        <end position="23"/>
    </location>
</feature>
<comment type="caution">
    <text evidence="2">The sequence shown here is derived from an EMBL/GenBank/DDBJ whole genome shotgun (WGS) entry which is preliminary data.</text>
</comment>
<proteinExistence type="predicted"/>
<evidence type="ECO:0000313" key="2">
    <source>
        <dbReference type="EMBL" id="RYC30614.1"/>
    </source>
</evidence>
<name>A0A4V1RUB9_9HYPH</name>
<sequence length="83" mass="8130">MRGIMTAAVLAVSVFAASGAAQARGCITGAIVGGIAGHAVHHGIAGAAAGCAAGSGASHYYRTHKSRAALQRSQQQMTPSVAQ</sequence>
<organism evidence="2 3">
    <name type="scientific">Lichenibacterium minor</name>
    <dbReference type="NCBI Taxonomy" id="2316528"/>
    <lineage>
        <taxon>Bacteria</taxon>
        <taxon>Pseudomonadati</taxon>
        <taxon>Pseudomonadota</taxon>
        <taxon>Alphaproteobacteria</taxon>
        <taxon>Hyphomicrobiales</taxon>
        <taxon>Lichenihabitantaceae</taxon>
        <taxon>Lichenibacterium</taxon>
    </lineage>
</organism>